<dbReference type="Gene3D" id="2.30.30.40">
    <property type="entry name" value="SH3 Domains"/>
    <property type="match status" value="1"/>
</dbReference>
<sequence length="138" mass="15851">MIENIPETEDTFALGYENGDIVRWIDYDSKYLESDPDLLPLDELLECETWSGKGVVVLSEYARLISSNLELAKVLQHRPRAEVIEDFNEPRNDCLSVVAGEVIYLLYNFDHSRFMAMNKSFKRGLVPRSVLNILVAPR</sequence>
<dbReference type="WBParaSite" id="EgrG_000418100">
    <property type="protein sequence ID" value="EgrG_000418100"/>
    <property type="gene ID" value="EgrG_000418100"/>
</dbReference>
<dbReference type="Proteomes" id="UP000492820">
    <property type="component" value="Unassembled WGS sequence"/>
</dbReference>
<dbReference type="PROSITE" id="PS50002">
    <property type="entry name" value="SH3"/>
    <property type="match status" value="1"/>
</dbReference>
<evidence type="ECO:0000313" key="6">
    <source>
        <dbReference type="WBParaSite" id="EgrG_000418100"/>
    </source>
</evidence>
<evidence type="ECO:0000256" key="1">
    <source>
        <dbReference type="ARBA" id="ARBA00022443"/>
    </source>
</evidence>
<dbReference type="CDD" id="cd00174">
    <property type="entry name" value="SH3"/>
    <property type="match status" value="1"/>
</dbReference>
<dbReference type="AlphaFoldDB" id="U6FQL0"/>
<proteinExistence type="predicted"/>
<evidence type="ECO:0000256" key="2">
    <source>
        <dbReference type="PROSITE-ProRule" id="PRU00192"/>
    </source>
</evidence>
<evidence type="ECO:0000259" key="3">
    <source>
        <dbReference type="PROSITE" id="PS50002"/>
    </source>
</evidence>
<protein>
    <recommendedName>
        <fullName evidence="3">SH3 domain-containing protein</fullName>
    </recommendedName>
</protein>
<dbReference type="OrthoDB" id="73680at2759"/>
<evidence type="ECO:0000313" key="4">
    <source>
        <dbReference type="EMBL" id="CDI70139.1"/>
    </source>
</evidence>
<reference evidence="6" key="2">
    <citation type="submission" date="2020-10" db="UniProtKB">
        <authorList>
            <consortium name="WormBaseParasite"/>
        </authorList>
    </citation>
    <scope>IDENTIFICATION</scope>
</reference>
<keyword evidence="1 2" id="KW-0728">SH3 domain</keyword>
<dbReference type="EMBL" id="CBLN010003750">
    <property type="protein sequence ID" value="CDI70139.1"/>
    <property type="molecule type" value="Genomic_DNA"/>
</dbReference>
<evidence type="ECO:0000313" key="5">
    <source>
        <dbReference type="Proteomes" id="UP000492820"/>
    </source>
</evidence>
<name>U6FQL0_ECHGR</name>
<gene>
    <name evidence="4" type="ORF">EgrG_000418100</name>
</gene>
<accession>U6FQL0</accession>
<organism evidence="4">
    <name type="scientific">Echinococcus granulosus</name>
    <name type="common">Hydatid tapeworm</name>
    <dbReference type="NCBI Taxonomy" id="6210"/>
    <lineage>
        <taxon>Eukaryota</taxon>
        <taxon>Metazoa</taxon>
        <taxon>Spiralia</taxon>
        <taxon>Lophotrochozoa</taxon>
        <taxon>Platyhelminthes</taxon>
        <taxon>Cestoda</taxon>
        <taxon>Eucestoda</taxon>
        <taxon>Cyclophyllidea</taxon>
        <taxon>Taeniidae</taxon>
        <taxon>Echinococcus</taxon>
        <taxon>Echinococcus granulosus group</taxon>
    </lineage>
</organism>
<dbReference type="InterPro" id="IPR001452">
    <property type="entry name" value="SH3_domain"/>
</dbReference>
<dbReference type="SUPFAM" id="SSF50044">
    <property type="entry name" value="SH3-domain"/>
    <property type="match status" value="1"/>
</dbReference>
<feature type="domain" description="SH3" evidence="3">
    <location>
        <begin position="76"/>
        <end position="136"/>
    </location>
</feature>
<dbReference type="InterPro" id="IPR036028">
    <property type="entry name" value="SH3-like_dom_sf"/>
</dbReference>
<reference evidence="4 5" key="1">
    <citation type="journal article" date="2013" name="Nature">
        <title>The genomes of four tapeworm species reveal adaptations to parasitism.</title>
        <authorList>
            <person name="Tsai I.J."/>
            <person name="Zarowiecki M."/>
            <person name="Holroyd N."/>
            <person name="Garciarrubio A."/>
            <person name="Sanchez-Flores A."/>
            <person name="Brooks K.L."/>
            <person name="Tracey A."/>
            <person name="Bobes R.J."/>
            <person name="Fragoso G."/>
            <person name="Sciutto E."/>
            <person name="Aslett M."/>
            <person name="Beasley H."/>
            <person name="Bennett H.M."/>
            <person name="Cai J."/>
            <person name="Camicia F."/>
            <person name="Clark R."/>
            <person name="Cucher M."/>
            <person name="De Silva N."/>
            <person name="Day T.A."/>
            <person name="Deplazes P."/>
            <person name="Estrada K."/>
            <person name="Fernandez C."/>
            <person name="Holland P.W."/>
            <person name="Hou J."/>
            <person name="Hu S."/>
            <person name="Huckvale T."/>
            <person name="Hung S.S."/>
            <person name="Kamenetzky L."/>
            <person name="Keane J.A."/>
            <person name="Kiss F."/>
            <person name="Koziol U."/>
            <person name="Lambert O."/>
            <person name="Liu K."/>
            <person name="Luo X."/>
            <person name="Luo Y."/>
            <person name="Macchiaroli N."/>
            <person name="Nichol S."/>
            <person name="Paps J."/>
            <person name="Parkinson J."/>
            <person name="Pouchkina-Stantcheva N."/>
            <person name="Riddiford N."/>
            <person name="Rosenzvit M."/>
            <person name="Salinas G."/>
            <person name="Wasmuth J.D."/>
            <person name="Zamanian M."/>
            <person name="Zheng Y."/>
            <person name="Cai X."/>
            <person name="Soberon X."/>
            <person name="Olson P.D."/>
            <person name="Laclette J.P."/>
            <person name="Brehm K."/>
            <person name="Berriman M."/>
            <person name="Garciarrubio A."/>
            <person name="Bobes R.J."/>
            <person name="Fragoso G."/>
            <person name="Sanchez-Flores A."/>
            <person name="Estrada K."/>
            <person name="Cevallos M.A."/>
            <person name="Morett E."/>
            <person name="Gonzalez V."/>
            <person name="Portillo T."/>
            <person name="Ochoa-Leyva A."/>
            <person name="Jose M.V."/>
            <person name="Sciutto E."/>
            <person name="Landa A."/>
            <person name="Jimenez L."/>
            <person name="Valdes V."/>
            <person name="Carrero J.C."/>
            <person name="Larralde C."/>
            <person name="Morales-Montor J."/>
            <person name="Limon-Lason J."/>
            <person name="Soberon X."/>
            <person name="Laclette J.P."/>
        </authorList>
    </citation>
    <scope>NUCLEOTIDE SEQUENCE [LARGE SCALE GENOMIC DNA]</scope>
</reference>